<reference evidence="11 12" key="1">
    <citation type="journal article" date="2023" name="BMC Biol.">
        <title>The compact genome of the sponge Oopsacas minuta (Hexactinellida) is lacking key metazoan core genes.</title>
        <authorList>
            <person name="Santini S."/>
            <person name="Schenkelaars Q."/>
            <person name="Jourda C."/>
            <person name="Duchesne M."/>
            <person name="Belahbib H."/>
            <person name="Rocher C."/>
            <person name="Selva M."/>
            <person name="Riesgo A."/>
            <person name="Vervoort M."/>
            <person name="Leys S.P."/>
            <person name="Kodjabachian L."/>
            <person name="Le Bivic A."/>
            <person name="Borchiellini C."/>
            <person name="Claverie J.M."/>
            <person name="Renard E."/>
        </authorList>
    </citation>
    <scope>NUCLEOTIDE SEQUENCE [LARGE SCALE GENOMIC DNA]</scope>
    <source>
        <strain evidence="11">SPO-2</strain>
    </source>
</reference>
<dbReference type="InterPro" id="IPR002350">
    <property type="entry name" value="Kazal_dom"/>
</dbReference>
<name>A0AAV7K0C2_9METZ</name>
<feature type="transmembrane region" description="Helical" evidence="8">
    <location>
        <begin position="391"/>
        <end position="415"/>
    </location>
</feature>
<dbReference type="PANTHER" id="PTHR11388">
    <property type="entry name" value="ORGANIC ANION TRANSPORTER"/>
    <property type="match status" value="1"/>
</dbReference>
<evidence type="ECO:0000256" key="6">
    <source>
        <dbReference type="ARBA" id="ARBA00023136"/>
    </source>
</evidence>
<keyword evidence="12" id="KW-1185">Reference proteome</keyword>
<feature type="transmembrane region" description="Helical" evidence="8">
    <location>
        <begin position="73"/>
        <end position="96"/>
    </location>
</feature>
<keyword evidence="3" id="KW-1003">Cell membrane</keyword>
<dbReference type="GO" id="GO:0016323">
    <property type="term" value="C:basolateral plasma membrane"/>
    <property type="evidence" value="ECO:0007669"/>
    <property type="project" value="TreeGrafter"/>
</dbReference>
<feature type="transmembrane region" description="Helical" evidence="8">
    <location>
        <begin position="588"/>
        <end position="606"/>
    </location>
</feature>
<feature type="transmembrane region" description="Helical" evidence="8">
    <location>
        <begin position="351"/>
        <end position="371"/>
    </location>
</feature>
<evidence type="ECO:0000256" key="1">
    <source>
        <dbReference type="ARBA" id="ARBA00004651"/>
    </source>
</evidence>
<keyword evidence="8" id="KW-0813">Transport</keyword>
<feature type="transmembrane region" description="Helical" evidence="8">
    <location>
        <begin position="545"/>
        <end position="567"/>
    </location>
</feature>
<dbReference type="GO" id="GO:0015347">
    <property type="term" value="F:sodium-independent organic anion transmembrane transporter activity"/>
    <property type="evidence" value="ECO:0007669"/>
    <property type="project" value="TreeGrafter"/>
</dbReference>
<keyword evidence="7" id="KW-1015">Disulfide bond</keyword>
<proteinExistence type="inferred from homology"/>
<feature type="transmembrane region" description="Helical" evidence="8">
    <location>
        <begin position="140"/>
        <end position="161"/>
    </location>
</feature>
<evidence type="ECO:0000313" key="11">
    <source>
        <dbReference type="EMBL" id="KAI6654597.1"/>
    </source>
</evidence>
<dbReference type="InterPro" id="IPR020846">
    <property type="entry name" value="MFS_dom"/>
</dbReference>
<comment type="subcellular location">
    <subcellularLocation>
        <location evidence="1 8">Cell membrane</location>
        <topology evidence="1 8">Multi-pass membrane protein</topology>
    </subcellularLocation>
</comment>
<dbReference type="PROSITE" id="PS50850">
    <property type="entry name" value="MFS"/>
    <property type="match status" value="1"/>
</dbReference>
<dbReference type="InterPro" id="IPR004156">
    <property type="entry name" value="OATP"/>
</dbReference>
<keyword evidence="5 8" id="KW-1133">Transmembrane helix</keyword>
<comment type="caution">
    <text evidence="11">The sequence shown here is derived from an EMBL/GenBank/DDBJ whole genome shotgun (WGS) entry which is preliminary data.</text>
</comment>
<evidence type="ECO:0000256" key="8">
    <source>
        <dbReference type="RuleBase" id="RU362056"/>
    </source>
</evidence>
<protein>
    <recommendedName>
        <fullName evidence="8">Solute carrier organic anion transporter family member</fullName>
    </recommendedName>
</protein>
<dbReference type="SUPFAM" id="SSF103473">
    <property type="entry name" value="MFS general substrate transporter"/>
    <property type="match status" value="1"/>
</dbReference>
<dbReference type="GO" id="GO:0043252">
    <property type="term" value="P:sodium-independent organic anion transport"/>
    <property type="evidence" value="ECO:0007669"/>
    <property type="project" value="TreeGrafter"/>
</dbReference>
<dbReference type="AlphaFoldDB" id="A0AAV7K0C2"/>
<gene>
    <name evidence="11" type="ORF">LOD99_993</name>
</gene>
<sequence>MFRTKLFHYRFENKDKISVLKVNKYQSGNQRVALVTSHQEDNDTNQLHYYEGKCGISKCIPNWLQSFNNPKMFLFSLSCFLCLQGAIATGFISVALSSIERRYNLTSALSAMAAASYEVGVILFILFTSYLGGRSHKPRVLGISSLVMGIGSLIFASPHYFVGTYNFNKTSIEMCTTGNSTDERSCAVPLLYFYPLFIIGNMIIGCGASTLYTVGLGFIDDSTHPRYSPIYLSIGNIVAVIGPCVGFGMGGVFLSLFVNPFTPTTLTSSDPQWVGAWWMGFVLSGILSIFCSIQFFFYPRRLRRSREYDKLRKQQQPVQDQGVSFENDHNISIVIMIKEYPVYAYRILKNVTFLFATFGITSAGFVISGTITFLPKYFQIQYSVSSSFASYIIGVVSIPAASLGMVLGGMTLFLFKKLTVERLALCVFLLTVIEVLIPPLFLLGCSSNEIAGVSVDYQNTTARTDYIISSLNVSCFSSCGCKSNTYQPVCGEGVTYFSPCLTGCPHVMMMHDDTDGYYFYSNCSCLNSGVLARSGKCRDDCTVQIIISAVLFFFAVTLIFYNNIPFLKLTLRCVADKDRTVALGIQSFMLRVLGQLPGPIVIGFLFDFNCILWEETDCGGRGSCLEYNSLSLKYSIIGVILIGTSLSSVFFFLAWITWKCRKIQEN</sequence>
<dbReference type="Gene3D" id="1.20.1250.20">
    <property type="entry name" value="MFS general substrate transporter like domains"/>
    <property type="match status" value="1"/>
</dbReference>
<dbReference type="CDD" id="cd17336">
    <property type="entry name" value="MFS_SLCO_OATP"/>
    <property type="match status" value="1"/>
</dbReference>
<dbReference type="Proteomes" id="UP001165289">
    <property type="component" value="Unassembled WGS sequence"/>
</dbReference>
<evidence type="ECO:0000256" key="4">
    <source>
        <dbReference type="ARBA" id="ARBA00022692"/>
    </source>
</evidence>
<feature type="transmembrane region" description="Helical" evidence="8">
    <location>
        <begin position="230"/>
        <end position="257"/>
    </location>
</feature>
<evidence type="ECO:0000256" key="7">
    <source>
        <dbReference type="ARBA" id="ARBA00023157"/>
    </source>
</evidence>
<comment type="similarity">
    <text evidence="2 8">Belongs to the organo anion transporter (TC 2.A.60) family.</text>
</comment>
<evidence type="ECO:0000256" key="3">
    <source>
        <dbReference type="ARBA" id="ARBA00022475"/>
    </source>
</evidence>
<evidence type="ECO:0000256" key="5">
    <source>
        <dbReference type="ARBA" id="ARBA00022989"/>
    </source>
</evidence>
<dbReference type="PROSITE" id="PS51465">
    <property type="entry name" value="KAZAL_2"/>
    <property type="match status" value="1"/>
</dbReference>
<keyword evidence="8" id="KW-0406">Ion transport</keyword>
<dbReference type="PANTHER" id="PTHR11388:SF100">
    <property type="entry name" value="SOLUTE CARRIER ORGANIC ANION TRANSPORTER FAMILY MEMBER 4A1"/>
    <property type="match status" value="1"/>
</dbReference>
<keyword evidence="6 8" id="KW-0472">Membrane</keyword>
<evidence type="ECO:0000259" key="9">
    <source>
        <dbReference type="PROSITE" id="PS50850"/>
    </source>
</evidence>
<keyword evidence="4 8" id="KW-0812">Transmembrane</keyword>
<dbReference type="NCBIfam" id="TIGR00805">
    <property type="entry name" value="oat"/>
    <property type="match status" value="1"/>
</dbReference>
<evidence type="ECO:0000256" key="2">
    <source>
        <dbReference type="ARBA" id="ARBA00009657"/>
    </source>
</evidence>
<feature type="transmembrane region" description="Helical" evidence="8">
    <location>
        <begin position="108"/>
        <end position="128"/>
    </location>
</feature>
<evidence type="ECO:0000259" key="10">
    <source>
        <dbReference type="PROSITE" id="PS51465"/>
    </source>
</evidence>
<feature type="transmembrane region" description="Helical" evidence="8">
    <location>
        <begin position="636"/>
        <end position="658"/>
    </location>
</feature>
<dbReference type="GO" id="GO:0006811">
    <property type="term" value="P:monoatomic ion transport"/>
    <property type="evidence" value="ECO:0007669"/>
    <property type="project" value="UniProtKB-KW"/>
</dbReference>
<feature type="domain" description="Major facilitator superfamily (MFS) profile" evidence="9">
    <location>
        <begin position="74"/>
        <end position="662"/>
    </location>
</feature>
<accession>A0AAV7K0C2</accession>
<evidence type="ECO:0000313" key="12">
    <source>
        <dbReference type="Proteomes" id="UP001165289"/>
    </source>
</evidence>
<feature type="transmembrane region" description="Helical" evidence="8">
    <location>
        <begin position="192"/>
        <end position="218"/>
    </location>
</feature>
<dbReference type="EMBL" id="JAKMXF010000222">
    <property type="protein sequence ID" value="KAI6654597.1"/>
    <property type="molecule type" value="Genomic_DNA"/>
</dbReference>
<dbReference type="InterPro" id="IPR036259">
    <property type="entry name" value="MFS_trans_sf"/>
</dbReference>
<feature type="transmembrane region" description="Helical" evidence="8">
    <location>
        <begin position="422"/>
        <end position="444"/>
    </location>
</feature>
<feature type="transmembrane region" description="Helical" evidence="8">
    <location>
        <begin position="277"/>
        <end position="298"/>
    </location>
</feature>
<organism evidence="11 12">
    <name type="scientific">Oopsacas minuta</name>
    <dbReference type="NCBI Taxonomy" id="111878"/>
    <lineage>
        <taxon>Eukaryota</taxon>
        <taxon>Metazoa</taxon>
        <taxon>Porifera</taxon>
        <taxon>Hexactinellida</taxon>
        <taxon>Hexasterophora</taxon>
        <taxon>Lyssacinosida</taxon>
        <taxon>Leucopsacidae</taxon>
        <taxon>Oopsacas</taxon>
    </lineage>
</organism>
<dbReference type="Pfam" id="PF03137">
    <property type="entry name" value="OATP"/>
    <property type="match status" value="1"/>
</dbReference>
<feature type="domain" description="Kazal-like" evidence="10">
    <location>
        <begin position="469"/>
        <end position="527"/>
    </location>
</feature>